<evidence type="ECO:0000313" key="4">
    <source>
        <dbReference type="EMBL" id="KAL3855337.1"/>
    </source>
</evidence>
<keyword evidence="5" id="KW-1185">Reference proteome</keyword>
<dbReference type="InterPro" id="IPR000494">
    <property type="entry name" value="Rcpt_L-dom"/>
</dbReference>
<dbReference type="Pfam" id="PF01030">
    <property type="entry name" value="Recep_L_domain"/>
    <property type="match status" value="1"/>
</dbReference>
<evidence type="ECO:0000313" key="5">
    <source>
        <dbReference type="Proteomes" id="UP001634394"/>
    </source>
</evidence>
<evidence type="ECO:0000259" key="3">
    <source>
        <dbReference type="Pfam" id="PF01030"/>
    </source>
</evidence>
<dbReference type="SUPFAM" id="SSF52058">
    <property type="entry name" value="L domain-like"/>
    <property type="match status" value="1"/>
</dbReference>
<accession>A0ABD3V478</accession>
<dbReference type="Gene3D" id="3.80.20.20">
    <property type="entry name" value="Receptor L-domain"/>
    <property type="match status" value="1"/>
</dbReference>
<feature type="signal peptide" evidence="2">
    <location>
        <begin position="1"/>
        <end position="21"/>
    </location>
</feature>
<keyword evidence="1" id="KW-0472">Membrane</keyword>
<feature type="chain" id="PRO_5044751212" description="Receptor L-domain domain-containing protein" evidence="2">
    <location>
        <begin position="22"/>
        <end position="213"/>
    </location>
</feature>
<dbReference type="Proteomes" id="UP001634394">
    <property type="component" value="Unassembled WGS sequence"/>
</dbReference>
<organism evidence="4 5">
    <name type="scientific">Sinanodonta woodiana</name>
    <name type="common">Chinese pond mussel</name>
    <name type="synonym">Anodonta woodiana</name>
    <dbReference type="NCBI Taxonomy" id="1069815"/>
    <lineage>
        <taxon>Eukaryota</taxon>
        <taxon>Metazoa</taxon>
        <taxon>Spiralia</taxon>
        <taxon>Lophotrochozoa</taxon>
        <taxon>Mollusca</taxon>
        <taxon>Bivalvia</taxon>
        <taxon>Autobranchia</taxon>
        <taxon>Heteroconchia</taxon>
        <taxon>Palaeoheterodonta</taxon>
        <taxon>Unionida</taxon>
        <taxon>Unionoidea</taxon>
        <taxon>Unionidae</taxon>
        <taxon>Unioninae</taxon>
        <taxon>Sinanodonta</taxon>
    </lineage>
</organism>
<protein>
    <recommendedName>
        <fullName evidence="3">Receptor L-domain domain-containing protein</fullName>
    </recommendedName>
</protein>
<feature type="domain" description="Receptor L-domain" evidence="3">
    <location>
        <begin position="60"/>
        <end position="176"/>
    </location>
</feature>
<name>A0ABD3V478_SINWO</name>
<dbReference type="InterPro" id="IPR036941">
    <property type="entry name" value="Rcpt_L-dom_sf"/>
</dbReference>
<sequence>MERRMLFSLIVLYSVLIKCFTVEIVEIHQLEKECYGSKNGFTLSGSPADHYKRLVEMYTGCTYVQGNLEITFLESKNYDLSFLSTIRVVTGYVLIALVYVNIIPLTSLKLIRGDTTYEYKGEQYSLFVAVNSPRQPTGAGLKELHLPQLAEISNGKVFFRANRELCFVNTILWSDIVDDKSMNSVTFKDGGYSKNCKPSVSQHLQREKMLEQQ</sequence>
<evidence type="ECO:0000256" key="1">
    <source>
        <dbReference type="SAM" id="Phobius"/>
    </source>
</evidence>
<dbReference type="AlphaFoldDB" id="A0ABD3V478"/>
<dbReference type="EMBL" id="JBJQND010000014">
    <property type="protein sequence ID" value="KAL3855337.1"/>
    <property type="molecule type" value="Genomic_DNA"/>
</dbReference>
<proteinExistence type="predicted"/>
<comment type="caution">
    <text evidence="4">The sequence shown here is derived from an EMBL/GenBank/DDBJ whole genome shotgun (WGS) entry which is preliminary data.</text>
</comment>
<gene>
    <name evidence="4" type="ORF">ACJMK2_014553</name>
</gene>
<reference evidence="4 5" key="1">
    <citation type="submission" date="2024-11" db="EMBL/GenBank/DDBJ databases">
        <title>Chromosome-level genome assembly of the freshwater bivalve Anodonta woodiana.</title>
        <authorList>
            <person name="Chen X."/>
        </authorList>
    </citation>
    <scope>NUCLEOTIDE SEQUENCE [LARGE SCALE GENOMIC DNA]</scope>
    <source>
        <strain evidence="4">MN2024</strain>
        <tissue evidence="4">Gills</tissue>
    </source>
</reference>
<keyword evidence="1" id="KW-1133">Transmembrane helix</keyword>
<keyword evidence="1" id="KW-0812">Transmembrane</keyword>
<feature type="transmembrane region" description="Helical" evidence="1">
    <location>
        <begin position="82"/>
        <end position="102"/>
    </location>
</feature>
<evidence type="ECO:0000256" key="2">
    <source>
        <dbReference type="SAM" id="SignalP"/>
    </source>
</evidence>
<keyword evidence="2" id="KW-0732">Signal</keyword>